<evidence type="ECO:0000256" key="1">
    <source>
        <dbReference type="SAM" id="MobiDB-lite"/>
    </source>
</evidence>
<organism evidence="2">
    <name type="scientific">Streptomyces sp. NBC_01393</name>
    <dbReference type="NCBI Taxonomy" id="2903851"/>
    <lineage>
        <taxon>Bacteria</taxon>
        <taxon>Bacillati</taxon>
        <taxon>Actinomycetota</taxon>
        <taxon>Actinomycetes</taxon>
        <taxon>Kitasatosporales</taxon>
        <taxon>Streptomycetaceae</taxon>
        <taxon>Streptomyces</taxon>
    </lineage>
</organism>
<feature type="region of interest" description="Disordered" evidence="1">
    <location>
        <begin position="1"/>
        <end position="83"/>
    </location>
</feature>
<sequence length="95" mass="9373">MIAQAPTTSASPASASGLPSAQTGPASGTTGPAASGTTAPASESRSVTRFGRVFRLLSARRARPKAAGPTRTASRAEEAVPGTPDVWLAGLRLGG</sequence>
<dbReference type="EMBL" id="CP109546">
    <property type="protein sequence ID" value="WTZ07781.1"/>
    <property type="molecule type" value="Genomic_DNA"/>
</dbReference>
<evidence type="ECO:0000313" key="2">
    <source>
        <dbReference type="EMBL" id="WTZ07781.1"/>
    </source>
</evidence>
<accession>A0AAU3HQJ1</accession>
<dbReference type="AlphaFoldDB" id="A0AAU3HQJ1"/>
<name>A0AAU3HQJ1_9ACTN</name>
<protein>
    <submittedName>
        <fullName evidence="2">Uncharacterized protein</fullName>
    </submittedName>
</protein>
<gene>
    <name evidence="2" type="ORF">OG699_07105</name>
</gene>
<reference evidence="2" key="1">
    <citation type="submission" date="2022-10" db="EMBL/GenBank/DDBJ databases">
        <title>The complete genomes of actinobacterial strains from the NBC collection.</title>
        <authorList>
            <person name="Joergensen T.S."/>
            <person name="Alvarez Arevalo M."/>
            <person name="Sterndorff E.B."/>
            <person name="Faurdal D."/>
            <person name="Vuksanovic O."/>
            <person name="Mourched A.-S."/>
            <person name="Charusanti P."/>
            <person name="Shaw S."/>
            <person name="Blin K."/>
            <person name="Weber T."/>
        </authorList>
    </citation>
    <scope>NUCLEOTIDE SEQUENCE</scope>
    <source>
        <strain evidence="2">NBC_01393</strain>
    </source>
</reference>
<feature type="compositionally biased region" description="Low complexity" evidence="1">
    <location>
        <begin position="1"/>
        <end position="42"/>
    </location>
</feature>
<proteinExistence type="predicted"/>